<dbReference type="SMART" id="SM00028">
    <property type="entry name" value="TPR"/>
    <property type="match status" value="4"/>
</dbReference>
<keyword evidence="1" id="KW-0677">Repeat</keyword>
<dbReference type="Gene3D" id="1.25.40.10">
    <property type="entry name" value="Tetratricopeptide repeat domain"/>
    <property type="match status" value="1"/>
</dbReference>
<evidence type="ECO:0000256" key="2">
    <source>
        <dbReference type="ARBA" id="ARBA00022803"/>
    </source>
</evidence>
<organism evidence="3 4">
    <name type="scientific">Rotaria magnacalcarata</name>
    <dbReference type="NCBI Taxonomy" id="392030"/>
    <lineage>
        <taxon>Eukaryota</taxon>
        <taxon>Metazoa</taxon>
        <taxon>Spiralia</taxon>
        <taxon>Gnathifera</taxon>
        <taxon>Rotifera</taxon>
        <taxon>Eurotatoria</taxon>
        <taxon>Bdelloidea</taxon>
        <taxon>Philodinida</taxon>
        <taxon>Philodinidae</taxon>
        <taxon>Rotaria</taxon>
    </lineage>
</organism>
<proteinExistence type="predicted"/>
<dbReference type="SUPFAM" id="SSF48452">
    <property type="entry name" value="TPR-like"/>
    <property type="match status" value="1"/>
</dbReference>
<dbReference type="PANTHER" id="PTHR45641">
    <property type="entry name" value="TETRATRICOPEPTIDE REPEAT PROTEIN (AFU_ORTHOLOGUE AFUA_6G03870)"/>
    <property type="match status" value="1"/>
</dbReference>
<keyword evidence="2" id="KW-0802">TPR repeat</keyword>
<name>A0A816YFN6_9BILA</name>
<evidence type="ECO:0000256" key="1">
    <source>
        <dbReference type="ARBA" id="ARBA00022737"/>
    </source>
</evidence>
<accession>A0A816YFN6</accession>
<dbReference type="PANTHER" id="PTHR45641:SF1">
    <property type="entry name" value="AAA+ ATPASE DOMAIN-CONTAINING PROTEIN"/>
    <property type="match status" value="1"/>
</dbReference>
<dbReference type="Pfam" id="PF13181">
    <property type="entry name" value="TPR_8"/>
    <property type="match status" value="2"/>
</dbReference>
<comment type="caution">
    <text evidence="3">The sequence shown here is derived from an EMBL/GenBank/DDBJ whole genome shotgun (WGS) entry which is preliminary data.</text>
</comment>
<dbReference type="InterPro" id="IPR011990">
    <property type="entry name" value="TPR-like_helical_dom_sf"/>
</dbReference>
<evidence type="ECO:0000313" key="4">
    <source>
        <dbReference type="Proteomes" id="UP000663887"/>
    </source>
</evidence>
<dbReference type="EMBL" id="CAJNRG010014935">
    <property type="protein sequence ID" value="CAF2158836.1"/>
    <property type="molecule type" value="Genomic_DNA"/>
</dbReference>
<reference evidence="3" key="1">
    <citation type="submission" date="2021-02" db="EMBL/GenBank/DDBJ databases">
        <authorList>
            <person name="Nowell W R."/>
        </authorList>
    </citation>
    <scope>NUCLEOTIDE SEQUENCE</scope>
</reference>
<dbReference type="AlphaFoldDB" id="A0A816YFN6"/>
<dbReference type="InterPro" id="IPR019734">
    <property type="entry name" value="TPR_rpt"/>
</dbReference>
<dbReference type="Pfam" id="PF13424">
    <property type="entry name" value="TPR_12"/>
    <property type="match status" value="1"/>
</dbReference>
<sequence length="315" mass="36047">MSNYDPALRSYQIADETYRIALSPDHPSLAIAQANIGMIYIDKGDFKSAIEITRKSLTTLGISENHPIRGIMHSNIGLAYLRCCDYTLAMENFEKALQIQFVSLPPDHLNIATTYNNIAAIYFESEENYERALENYERALEIQLRCLPSKTDSDIALTYNNIGSIYYHLENYSLALENYKNLTTIILAGQELKQRFKTFSSRILKLISGDGDDDETELEHYQQLFKSIKLITTTFNINFNAPAIVGEYGFDCIVEWIPDDEVIVIIQHVNNLHKWNIITGVMVMRLSNENSSFTVDQIVKTTSKRNYLNSAHRFV</sequence>
<dbReference type="PROSITE" id="PS50293">
    <property type="entry name" value="TPR_REGION"/>
    <property type="match status" value="1"/>
</dbReference>
<evidence type="ECO:0000313" key="3">
    <source>
        <dbReference type="EMBL" id="CAF2158836.1"/>
    </source>
</evidence>
<dbReference type="Proteomes" id="UP000663887">
    <property type="component" value="Unassembled WGS sequence"/>
</dbReference>
<gene>
    <name evidence="3" type="ORF">XDN619_LOCUS30140</name>
</gene>
<protein>
    <submittedName>
        <fullName evidence="3">Uncharacterized protein</fullName>
    </submittedName>
</protein>